<dbReference type="AlphaFoldDB" id="A0A0A8YL33"/>
<name>A0A0A8YL33_ARUDO</name>
<evidence type="ECO:0000313" key="1">
    <source>
        <dbReference type="EMBL" id="JAD23197.1"/>
    </source>
</evidence>
<protein>
    <submittedName>
        <fullName evidence="1">Uncharacterized protein</fullName>
    </submittedName>
</protein>
<reference evidence="1" key="1">
    <citation type="submission" date="2014-09" db="EMBL/GenBank/DDBJ databases">
        <authorList>
            <person name="Magalhaes I.L.F."/>
            <person name="Oliveira U."/>
            <person name="Santos F.R."/>
            <person name="Vidigal T.H.D.A."/>
            <person name="Brescovit A.D."/>
            <person name="Santos A.J."/>
        </authorList>
    </citation>
    <scope>NUCLEOTIDE SEQUENCE</scope>
    <source>
        <tissue evidence="1">Shoot tissue taken approximately 20 cm above the soil surface</tissue>
    </source>
</reference>
<sequence>MSAVWKTVTHNCFKIRYCLSMFIQHFADLDLF</sequence>
<reference evidence="1" key="2">
    <citation type="journal article" date="2015" name="Data Brief">
        <title>Shoot transcriptome of the giant reed, Arundo donax.</title>
        <authorList>
            <person name="Barrero R.A."/>
            <person name="Guerrero F.D."/>
            <person name="Moolhuijzen P."/>
            <person name="Goolsby J.A."/>
            <person name="Tidwell J."/>
            <person name="Bellgard S.E."/>
            <person name="Bellgard M.I."/>
        </authorList>
    </citation>
    <scope>NUCLEOTIDE SEQUENCE</scope>
    <source>
        <tissue evidence="1">Shoot tissue taken approximately 20 cm above the soil surface</tissue>
    </source>
</reference>
<organism evidence="1">
    <name type="scientific">Arundo donax</name>
    <name type="common">Giant reed</name>
    <name type="synonym">Donax arundinaceus</name>
    <dbReference type="NCBI Taxonomy" id="35708"/>
    <lineage>
        <taxon>Eukaryota</taxon>
        <taxon>Viridiplantae</taxon>
        <taxon>Streptophyta</taxon>
        <taxon>Embryophyta</taxon>
        <taxon>Tracheophyta</taxon>
        <taxon>Spermatophyta</taxon>
        <taxon>Magnoliopsida</taxon>
        <taxon>Liliopsida</taxon>
        <taxon>Poales</taxon>
        <taxon>Poaceae</taxon>
        <taxon>PACMAD clade</taxon>
        <taxon>Arundinoideae</taxon>
        <taxon>Arundineae</taxon>
        <taxon>Arundo</taxon>
    </lineage>
</organism>
<accession>A0A0A8YL33</accession>
<proteinExistence type="predicted"/>
<dbReference type="EMBL" id="GBRH01274698">
    <property type="protein sequence ID" value="JAD23197.1"/>
    <property type="molecule type" value="Transcribed_RNA"/>
</dbReference>